<dbReference type="EMBL" id="BLXT01002238">
    <property type="protein sequence ID" value="GFN92332.1"/>
    <property type="molecule type" value="Genomic_DNA"/>
</dbReference>
<organism evidence="1 2">
    <name type="scientific">Plakobranchus ocellatus</name>
    <dbReference type="NCBI Taxonomy" id="259542"/>
    <lineage>
        <taxon>Eukaryota</taxon>
        <taxon>Metazoa</taxon>
        <taxon>Spiralia</taxon>
        <taxon>Lophotrochozoa</taxon>
        <taxon>Mollusca</taxon>
        <taxon>Gastropoda</taxon>
        <taxon>Heterobranchia</taxon>
        <taxon>Euthyneura</taxon>
        <taxon>Panpulmonata</taxon>
        <taxon>Sacoglossa</taxon>
        <taxon>Placobranchoidea</taxon>
        <taxon>Plakobranchidae</taxon>
        <taxon>Plakobranchus</taxon>
    </lineage>
</organism>
<evidence type="ECO:0000313" key="2">
    <source>
        <dbReference type="Proteomes" id="UP000735302"/>
    </source>
</evidence>
<keyword evidence="2" id="KW-1185">Reference proteome</keyword>
<dbReference type="Proteomes" id="UP000735302">
    <property type="component" value="Unassembled WGS sequence"/>
</dbReference>
<gene>
    <name evidence="1" type="ORF">PoB_001883800</name>
</gene>
<accession>A0AAV3ZD07</accession>
<name>A0AAV3ZD07_9GAST</name>
<protein>
    <submittedName>
        <fullName evidence="1">Uncharacterized protein</fullName>
    </submittedName>
</protein>
<comment type="caution">
    <text evidence="1">The sequence shown here is derived from an EMBL/GenBank/DDBJ whole genome shotgun (WGS) entry which is preliminary data.</text>
</comment>
<dbReference type="AlphaFoldDB" id="A0AAV3ZD07"/>
<reference evidence="1 2" key="1">
    <citation type="journal article" date="2021" name="Elife">
        <title>Chloroplast acquisition without the gene transfer in kleptoplastic sea slugs, Plakobranchus ocellatus.</title>
        <authorList>
            <person name="Maeda T."/>
            <person name="Takahashi S."/>
            <person name="Yoshida T."/>
            <person name="Shimamura S."/>
            <person name="Takaki Y."/>
            <person name="Nagai Y."/>
            <person name="Toyoda A."/>
            <person name="Suzuki Y."/>
            <person name="Arimoto A."/>
            <person name="Ishii H."/>
            <person name="Satoh N."/>
            <person name="Nishiyama T."/>
            <person name="Hasebe M."/>
            <person name="Maruyama T."/>
            <person name="Minagawa J."/>
            <person name="Obokata J."/>
            <person name="Shigenobu S."/>
        </authorList>
    </citation>
    <scope>NUCLEOTIDE SEQUENCE [LARGE SCALE GENOMIC DNA]</scope>
</reference>
<proteinExistence type="predicted"/>
<sequence length="87" mass="9793">MEEKATTKSIAEVNVMQKNKNLLSRIENDKIIFGHEVFNHPAVSSRRESHHAGKCLLNLPAPEKVSELPEYGARKFFKIGILGSKFS</sequence>
<evidence type="ECO:0000313" key="1">
    <source>
        <dbReference type="EMBL" id="GFN92332.1"/>
    </source>
</evidence>